<dbReference type="Proteomes" id="UP001460270">
    <property type="component" value="Unassembled WGS sequence"/>
</dbReference>
<dbReference type="EC" id="2.8.2.-" evidence="3"/>
<proteinExistence type="inferred from homology"/>
<comment type="caution">
    <text evidence="5">The sequence shown here is derived from an EMBL/GenBank/DDBJ whole genome shotgun (WGS) entry which is preliminary data.</text>
</comment>
<evidence type="ECO:0000256" key="2">
    <source>
        <dbReference type="ARBA" id="ARBA00022679"/>
    </source>
</evidence>
<dbReference type="GO" id="GO:0008146">
    <property type="term" value="F:sulfotransferase activity"/>
    <property type="evidence" value="ECO:0007669"/>
    <property type="project" value="InterPro"/>
</dbReference>
<evidence type="ECO:0000256" key="3">
    <source>
        <dbReference type="RuleBase" id="RU361155"/>
    </source>
</evidence>
<organism evidence="5 6">
    <name type="scientific">Mugilogobius chulae</name>
    <name type="common">yellowstripe goby</name>
    <dbReference type="NCBI Taxonomy" id="88201"/>
    <lineage>
        <taxon>Eukaryota</taxon>
        <taxon>Metazoa</taxon>
        <taxon>Chordata</taxon>
        <taxon>Craniata</taxon>
        <taxon>Vertebrata</taxon>
        <taxon>Euteleostomi</taxon>
        <taxon>Actinopterygii</taxon>
        <taxon>Neopterygii</taxon>
        <taxon>Teleostei</taxon>
        <taxon>Neoteleostei</taxon>
        <taxon>Acanthomorphata</taxon>
        <taxon>Gobiaria</taxon>
        <taxon>Gobiiformes</taxon>
        <taxon>Gobioidei</taxon>
        <taxon>Gobiidae</taxon>
        <taxon>Gobionellinae</taxon>
        <taxon>Mugilogobius</taxon>
    </lineage>
</organism>
<sequence>MTSTQYVNYQGYLLPPLAHTKESLEFAENFSVEDTDVFAVTFPKSGTVWMQEILPLILNSGDLTPVQTIPNWDRTPWLEETRLSIVVDQLKPLERWCHIFSTLSCQNPSISPRQRSSM</sequence>
<dbReference type="InterPro" id="IPR000863">
    <property type="entry name" value="Sulfotransferase_dom"/>
</dbReference>
<keyword evidence="2 3" id="KW-0808">Transferase</keyword>
<reference evidence="6" key="1">
    <citation type="submission" date="2024-04" db="EMBL/GenBank/DDBJ databases">
        <title>Salinicola lusitanus LLJ914,a marine bacterium isolated from the Okinawa Trough.</title>
        <authorList>
            <person name="Li J."/>
        </authorList>
    </citation>
    <scope>NUCLEOTIDE SEQUENCE [LARGE SCALE GENOMIC DNA]</scope>
</reference>
<accession>A0AAW0MZE6</accession>
<evidence type="ECO:0000313" key="5">
    <source>
        <dbReference type="EMBL" id="KAK7887114.1"/>
    </source>
</evidence>
<comment type="similarity">
    <text evidence="1 3">Belongs to the sulfotransferase 1 family.</text>
</comment>
<evidence type="ECO:0000313" key="6">
    <source>
        <dbReference type="Proteomes" id="UP001460270"/>
    </source>
</evidence>
<dbReference type="SUPFAM" id="SSF52540">
    <property type="entry name" value="P-loop containing nucleoside triphosphate hydrolases"/>
    <property type="match status" value="1"/>
</dbReference>
<name>A0AAW0MZE6_9GOBI</name>
<evidence type="ECO:0000256" key="1">
    <source>
        <dbReference type="ARBA" id="ARBA00005771"/>
    </source>
</evidence>
<dbReference type="InterPro" id="IPR027417">
    <property type="entry name" value="P-loop_NTPase"/>
</dbReference>
<evidence type="ECO:0000259" key="4">
    <source>
        <dbReference type="Pfam" id="PF00685"/>
    </source>
</evidence>
<dbReference type="EMBL" id="JBBPFD010000019">
    <property type="protein sequence ID" value="KAK7887114.1"/>
    <property type="molecule type" value="Genomic_DNA"/>
</dbReference>
<dbReference type="PANTHER" id="PTHR11783">
    <property type="entry name" value="SULFOTRANSFERASE SULT"/>
    <property type="match status" value="1"/>
</dbReference>
<keyword evidence="6" id="KW-1185">Reference proteome</keyword>
<protein>
    <recommendedName>
        <fullName evidence="3">Sulfotransferase</fullName>
        <ecNumber evidence="3">2.8.2.-</ecNumber>
    </recommendedName>
</protein>
<dbReference type="Pfam" id="PF00685">
    <property type="entry name" value="Sulfotransfer_1"/>
    <property type="match status" value="1"/>
</dbReference>
<dbReference type="Gene3D" id="3.40.50.300">
    <property type="entry name" value="P-loop containing nucleotide triphosphate hydrolases"/>
    <property type="match status" value="1"/>
</dbReference>
<dbReference type="AlphaFoldDB" id="A0AAW0MZE6"/>
<gene>
    <name evidence="5" type="ORF">WMY93_026735</name>
</gene>
<feature type="domain" description="Sulfotransferase" evidence="4">
    <location>
        <begin position="34"/>
        <end position="91"/>
    </location>
</feature>